<feature type="transmembrane region" description="Helical" evidence="1">
    <location>
        <begin position="7"/>
        <end position="28"/>
    </location>
</feature>
<keyword evidence="1" id="KW-0472">Membrane</keyword>
<dbReference type="Proteomes" id="UP000028487">
    <property type="component" value="Unassembled WGS sequence"/>
</dbReference>
<evidence type="ECO:0000313" key="2">
    <source>
        <dbReference type="EMBL" id="CDH00199.1"/>
    </source>
</evidence>
<proteinExistence type="predicted"/>
<accession>A0A077NNU5</accession>
<name>A0A077NNU5_XENBV</name>
<comment type="caution">
    <text evidence="2">The sequence shown here is derived from an EMBL/GenBank/DDBJ whole genome shotgun (WGS) entry which is preliminary data.</text>
</comment>
<evidence type="ECO:0000256" key="1">
    <source>
        <dbReference type="SAM" id="Phobius"/>
    </source>
</evidence>
<dbReference type="EMBL" id="CBSV010000049">
    <property type="protein sequence ID" value="CDH00199.1"/>
    <property type="molecule type" value="Genomic_DNA"/>
</dbReference>
<dbReference type="HOGENOM" id="CLU_1524553_0_0_6"/>
<sequence>MTSPHDAVLYVISLIPIVMPHFAAHIILQVLSLPFVLRHHSEEIVIILSSCFCKLWGSCIDHAAGGSGFTHGADGLDAQLATTSGNISPKSVNFSLGIVEFPNVFGLQFCEMLDSCLLFVYSDELSLMLRVQVGVVLVLSLILTVIEPEQTRDNHQSAESEVLAVESHLSHCLPTN</sequence>
<organism evidence="2 3">
    <name type="scientific">Xenorhabdus bovienii str. feltiae Moldova</name>
    <dbReference type="NCBI Taxonomy" id="1398200"/>
    <lineage>
        <taxon>Bacteria</taxon>
        <taxon>Pseudomonadati</taxon>
        <taxon>Pseudomonadota</taxon>
        <taxon>Gammaproteobacteria</taxon>
        <taxon>Enterobacterales</taxon>
        <taxon>Morganellaceae</taxon>
        <taxon>Xenorhabdus</taxon>
    </lineage>
</organism>
<dbReference type="AlphaFoldDB" id="A0A077NNU5"/>
<evidence type="ECO:0000313" key="3">
    <source>
        <dbReference type="Proteomes" id="UP000028487"/>
    </source>
</evidence>
<gene>
    <name evidence="2" type="ORF">XBFM1_1420002</name>
</gene>
<keyword evidence="1" id="KW-1133">Transmembrane helix</keyword>
<reference evidence="2" key="1">
    <citation type="submission" date="2013-07" db="EMBL/GenBank/DDBJ databases">
        <title>Sub-species coevolution in mutualistic symbiosis.</title>
        <authorList>
            <person name="Murfin K."/>
            <person name="Klassen J."/>
            <person name="Lee M."/>
            <person name="Forst S."/>
            <person name="Stock P."/>
            <person name="Goodrich-Blair H."/>
        </authorList>
    </citation>
    <scope>NUCLEOTIDE SEQUENCE [LARGE SCALE GENOMIC DNA]</scope>
    <source>
        <strain evidence="2">Feltiae Moldova</strain>
    </source>
</reference>
<keyword evidence="1" id="KW-0812">Transmembrane</keyword>
<protein>
    <submittedName>
        <fullName evidence="2">Uncharacterized protein</fullName>
    </submittedName>
</protein>